<dbReference type="Gene3D" id="3.40.50.300">
    <property type="entry name" value="P-loop containing nucleotide triphosphate hydrolases"/>
    <property type="match status" value="1"/>
</dbReference>
<comment type="similarity">
    <text evidence="3 10 13">Belongs to the IPP transferase family.</text>
</comment>
<comment type="catalytic activity">
    <reaction evidence="9 10 11">
        <text>adenosine(37) in tRNA + dimethylallyl diphosphate = N(6)-dimethylallyladenosine(37) in tRNA + diphosphate</text>
        <dbReference type="Rhea" id="RHEA:26482"/>
        <dbReference type="Rhea" id="RHEA-COMP:10162"/>
        <dbReference type="Rhea" id="RHEA-COMP:10375"/>
        <dbReference type="ChEBI" id="CHEBI:33019"/>
        <dbReference type="ChEBI" id="CHEBI:57623"/>
        <dbReference type="ChEBI" id="CHEBI:74411"/>
        <dbReference type="ChEBI" id="CHEBI:74415"/>
        <dbReference type="EC" id="2.5.1.75"/>
    </reaction>
</comment>
<reference evidence="14 15" key="1">
    <citation type="submission" date="2017-04" db="EMBL/GenBank/DDBJ databases">
        <authorList>
            <person name="Afonso C.L."/>
            <person name="Miller P.J."/>
            <person name="Scott M.A."/>
            <person name="Spackman E."/>
            <person name="Goraichik I."/>
            <person name="Dimitrov K.M."/>
            <person name="Suarez D.L."/>
            <person name="Swayne D.E."/>
        </authorList>
    </citation>
    <scope>NUCLEOTIDE SEQUENCE [LARGE SCALE GENOMIC DNA]</scope>
    <source>
        <strain evidence="14 15">ToBE</strain>
    </source>
</reference>
<dbReference type="GO" id="GO:0052381">
    <property type="term" value="F:tRNA dimethylallyltransferase activity"/>
    <property type="evidence" value="ECO:0007669"/>
    <property type="project" value="UniProtKB-UniRule"/>
</dbReference>
<evidence type="ECO:0000313" key="14">
    <source>
        <dbReference type="EMBL" id="SMB97603.1"/>
    </source>
</evidence>
<dbReference type="FunFam" id="1.10.20.140:FF:000001">
    <property type="entry name" value="tRNA dimethylallyltransferase"/>
    <property type="match status" value="1"/>
</dbReference>
<organism evidence="14 15">
    <name type="scientific">Thermanaeromonas toyohensis ToBE</name>
    <dbReference type="NCBI Taxonomy" id="698762"/>
    <lineage>
        <taxon>Bacteria</taxon>
        <taxon>Bacillati</taxon>
        <taxon>Bacillota</taxon>
        <taxon>Clostridia</taxon>
        <taxon>Neomoorellales</taxon>
        <taxon>Neomoorellaceae</taxon>
        <taxon>Thermanaeromonas</taxon>
    </lineage>
</organism>
<dbReference type="EMBL" id="LT838272">
    <property type="protein sequence ID" value="SMB97603.1"/>
    <property type="molecule type" value="Genomic_DNA"/>
</dbReference>
<feature type="binding site" evidence="10">
    <location>
        <begin position="18"/>
        <end position="23"/>
    </location>
    <ligand>
        <name>substrate</name>
    </ligand>
</feature>
<dbReference type="EC" id="2.5.1.75" evidence="10"/>
<evidence type="ECO:0000256" key="11">
    <source>
        <dbReference type="RuleBase" id="RU003783"/>
    </source>
</evidence>
<keyword evidence="4 10" id="KW-0808">Transferase</keyword>
<dbReference type="InterPro" id="IPR039657">
    <property type="entry name" value="Dimethylallyltransferase"/>
</dbReference>
<name>A0A1W1VWH7_9FIRM</name>
<evidence type="ECO:0000256" key="13">
    <source>
        <dbReference type="RuleBase" id="RU003785"/>
    </source>
</evidence>
<dbReference type="AlphaFoldDB" id="A0A1W1VWH7"/>
<evidence type="ECO:0000256" key="4">
    <source>
        <dbReference type="ARBA" id="ARBA00022679"/>
    </source>
</evidence>
<dbReference type="InterPro" id="IPR018022">
    <property type="entry name" value="IPT"/>
</dbReference>
<comment type="cofactor">
    <cofactor evidence="1 10">
        <name>Mg(2+)</name>
        <dbReference type="ChEBI" id="CHEBI:18420"/>
    </cofactor>
</comment>
<evidence type="ECO:0000256" key="6">
    <source>
        <dbReference type="ARBA" id="ARBA00022741"/>
    </source>
</evidence>
<dbReference type="STRING" id="698762.SAMN00808754_1891"/>
<evidence type="ECO:0000256" key="2">
    <source>
        <dbReference type="ARBA" id="ARBA00003213"/>
    </source>
</evidence>
<feature type="site" description="Interaction with substrate tRNA" evidence="10">
    <location>
        <position position="135"/>
    </location>
</feature>
<protein>
    <recommendedName>
        <fullName evidence="10">tRNA dimethylallyltransferase</fullName>
        <ecNumber evidence="10">2.5.1.75</ecNumber>
    </recommendedName>
    <alternativeName>
        <fullName evidence="10">Dimethylallyl diphosphate:tRNA dimethylallyltransferase</fullName>
        <shortName evidence="10">DMAPP:tRNA dimethylallyltransferase</shortName>
        <shortName evidence="10">DMATase</shortName>
    </alternativeName>
    <alternativeName>
        <fullName evidence="10">Isopentenyl-diphosphate:tRNA isopentenyltransferase</fullName>
        <shortName evidence="10">IPP transferase</shortName>
        <shortName evidence="10">IPPT</shortName>
        <shortName evidence="10">IPTase</shortName>
    </alternativeName>
</protein>
<dbReference type="HAMAP" id="MF_00185">
    <property type="entry name" value="IPP_trans"/>
    <property type="match status" value="1"/>
</dbReference>
<sequence>MEKGVDKRPPVGAIVGPTAVGKSEIALEVAARLKAEIVSVDSTQVYRGLDIGTAKLLPHQRISKTGVSIPHHLIDIVDPDEPFSVADYQKLARKVIADIHARGRLPLLVGGTGLYFQAVIDPYVFIPGARDSSLRARLKEEAKERGLGYLYRLLQEVDKEAAQRIHPHDQRRIIRALEFYELTGQPLSITWKRGKQESPYRLALAGLKMDRELLYERINRRVDQMLEAGLVEEVRGLLLKGYSPDLPALQALGYKEIIAYLQGEIPLEEAIYLLKRNTRRYAKRQLTWFRRDPRIKWWEVEPGKLEEISSSISTWMAGQLGTDVE</sequence>
<dbReference type="GO" id="GO:0006400">
    <property type="term" value="P:tRNA modification"/>
    <property type="evidence" value="ECO:0007669"/>
    <property type="project" value="TreeGrafter"/>
</dbReference>
<dbReference type="RefSeq" id="WP_231967681.1">
    <property type="nucleotide sequence ID" value="NZ_LT838272.1"/>
</dbReference>
<dbReference type="Gene3D" id="1.10.20.140">
    <property type="match status" value="1"/>
</dbReference>
<feature type="site" description="Interaction with substrate tRNA" evidence="10">
    <location>
        <position position="112"/>
    </location>
</feature>
<gene>
    <name evidence="10" type="primary">miaA</name>
    <name evidence="14" type="ORF">SAMN00808754_1891</name>
</gene>
<evidence type="ECO:0000256" key="8">
    <source>
        <dbReference type="ARBA" id="ARBA00022842"/>
    </source>
</evidence>
<feature type="region of interest" description="Interaction with substrate tRNA" evidence="10">
    <location>
        <begin position="41"/>
        <end position="44"/>
    </location>
</feature>
<evidence type="ECO:0000256" key="3">
    <source>
        <dbReference type="ARBA" id="ARBA00005842"/>
    </source>
</evidence>
<comment type="caution">
    <text evidence="10">Lacks conserved residue(s) required for the propagation of feature annotation.</text>
</comment>
<keyword evidence="5 10" id="KW-0819">tRNA processing</keyword>
<dbReference type="GO" id="GO:0005524">
    <property type="term" value="F:ATP binding"/>
    <property type="evidence" value="ECO:0007669"/>
    <property type="project" value="UniProtKB-UniRule"/>
</dbReference>
<feature type="binding site" evidence="10">
    <location>
        <begin position="16"/>
        <end position="23"/>
    </location>
    <ligand>
        <name>ATP</name>
        <dbReference type="ChEBI" id="CHEBI:30616"/>
    </ligand>
</feature>
<evidence type="ECO:0000256" key="7">
    <source>
        <dbReference type="ARBA" id="ARBA00022840"/>
    </source>
</evidence>
<keyword evidence="7 10" id="KW-0067">ATP-binding</keyword>
<comment type="subunit">
    <text evidence="10">Monomer.</text>
</comment>
<evidence type="ECO:0000256" key="9">
    <source>
        <dbReference type="ARBA" id="ARBA00049563"/>
    </source>
</evidence>
<dbReference type="InterPro" id="IPR027417">
    <property type="entry name" value="P-loop_NTPase"/>
</dbReference>
<evidence type="ECO:0000256" key="1">
    <source>
        <dbReference type="ARBA" id="ARBA00001946"/>
    </source>
</evidence>
<evidence type="ECO:0000256" key="12">
    <source>
        <dbReference type="RuleBase" id="RU003784"/>
    </source>
</evidence>
<dbReference type="PANTHER" id="PTHR11088">
    <property type="entry name" value="TRNA DIMETHYLALLYLTRANSFERASE"/>
    <property type="match status" value="1"/>
</dbReference>
<dbReference type="PANTHER" id="PTHR11088:SF60">
    <property type="entry name" value="TRNA DIMETHYLALLYLTRANSFERASE"/>
    <property type="match status" value="1"/>
</dbReference>
<dbReference type="Pfam" id="PF01715">
    <property type="entry name" value="IPPT"/>
    <property type="match status" value="1"/>
</dbReference>
<dbReference type="NCBIfam" id="TIGR00174">
    <property type="entry name" value="miaA"/>
    <property type="match status" value="1"/>
</dbReference>
<keyword evidence="15" id="KW-1185">Reference proteome</keyword>
<accession>A0A1W1VWH7</accession>
<dbReference type="Proteomes" id="UP000192569">
    <property type="component" value="Chromosome I"/>
</dbReference>
<comment type="function">
    <text evidence="2 10 12">Catalyzes the transfer of a dimethylallyl group onto the adenine at position 37 in tRNAs that read codons beginning with uridine, leading to the formation of N6-(dimethylallyl)adenosine (i(6)A).</text>
</comment>
<proteinExistence type="inferred from homology"/>
<evidence type="ECO:0000256" key="5">
    <source>
        <dbReference type="ARBA" id="ARBA00022694"/>
    </source>
</evidence>
<keyword evidence="6 10" id="KW-0547">Nucleotide-binding</keyword>
<evidence type="ECO:0000256" key="10">
    <source>
        <dbReference type="HAMAP-Rule" id="MF_00185"/>
    </source>
</evidence>
<dbReference type="SUPFAM" id="SSF52540">
    <property type="entry name" value="P-loop containing nucleoside triphosphate hydrolases"/>
    <property type="match status" value="1"/>
</dbReference>
<evidence type="ECO:0000313" key="15">
    <source>
        <dbReference type="Proteomes" id="UP000192569"/>
    </source>
</evidence>
<keyword evidence="8 10" id="KW-0460">Magnesium</keyword>